<dbReference type="InterPro" id="IPR036047">
    <property type="entry name" value="F-box-like_dom_sf"/>
</dbReference>
<organism evidence="1 2">
    <name type="scientific">Choiromyces venosus 120613-1</name>
    <dbReference type="NCBI Taxonomy" id="1336337"/>
    <lineage>
        <taxon>Eukaryota</taxon>
        <taxon>Fungi</taxon>
        <taxon>Dikarya</taxon>
        <taxon>Ascomycota</taxon>
        <taxon>Pezizomycotina</taxon>
        <taxon>Pezizomycetes</taxon>
        <taxon>Pezizales</taxon>
        <taxon>Tuberaceae</taxon>
        <taxon>Choiromyces</taxon>
    </lineage>
</organism>
<dbReference type="SUPFAM" id="SSF81383">
    <property type="entry name" value="F-box domain"/>
    <property type="match status" value="1"/>
</dbReference>
<keyword evidence="2" id="KW-1185">Reference proteome</keyword>
<accession>A0A3N4JWU4</accession>
<name>A0A3N4JWU4_9PEZI</name>
<sequence>MVFCCGHCPLCGGPLYLFHFGHDLLEQNDINEWEETTGLKAVGLKEVNNADNAIVHDNCFKFLNQAIEKHRRSGVEGSVHLDVISKFLFNLLDDGLDVQYWECDRCENGWILANFLKCEELENYMANPPIIATGTPITYSNRGRDVSGSLFNLLRTEVLTLMLHLLPDVDLRSARLASRTLADIPFTQGFWESRVRVDLPLWEVKHVPQGSKVDWRKVYEKLVIKVDMCQIRGWRNQWRMWGLFRKSMVNELWEAELMERNEWASYVTDKADSELTAVEDEGH</sequence>
<reference evidence="1 2" key="1">
    <citation type="journal article" date="2018" name="Nat. Ecol. Evol.">
        <title>Pezizomycetes genomes reveal the molecular basis of ectomycorrhizal truffle lifestyle.</title>
        <authorList>
            <person name="Murat C."/>
            <person name="Payen T."/>
            <person name="Noel B."/>
            <person name="Kuo A."/>
            <person name="Morin E."/>
            <person name="Chen J."/>
            <person name="Kohler A."/>
            <person name="Krizsan K."/>
            <person name="Balestrini R."/>
            <person name="Da Silva C."/>
            <person name="Montanini B."/>
            <person name="Hainaut M."/>
            <person name="Levati E."/>
            <person name="Barry K.W."/>
            <person name="Belfiori B."/>
            <person name="Cichocki N."/>
            <person name="Clum A."/>
            <person name="Dockter R.B."/>
            <person name="Fauchery L."/>
            <person name="Guy J."/>
            <person name="Iotti M."/>
            <person name="Le Tacon F."/>
            <person name="Lindquist E.A."/>
            <person name="Lipzen A."/>
            <person name="Malagnac F."/>
            <person name="Mello A."/>
            <person name="Molinier V."/>
            <person name="Miyauchi S."/>
            <person name="Poulain J."/>
            <person name="Riccioni C."/>
            <person name="Rubini A."/>
            <person name="Sitrit Y."/>
            <person name="Splivallo R."/>
            <person name="Traeger S."/>
            <person name="Wang M."/>
            <person name="Zifcakova L."/>
            <person name="Wipf D."/>
            <person name="Zambonelli A."/>
            <person name="Paolocci F."/>
            <person name="Nowrousian M."/>
            <person name="Ottonello S."/>
            <person name="Baldrian P."/>
            <person name="Spatafora J.W."/>
            <person name="Henrissat B."/>
            <person name="Nagy L.G."/>
            <person name="Aury J.M."/>
            <person name="Wincker P."/>
            <person name="Grigoriev I.V."/>
            <person name="Bonfante P."/>
            <person name="Martin F.M."/>
        </authorList>
    </citation>
    <scope>NUCLEOTIDE SEQUENCE [LARGE SCALE GENOMIC DNA]</scope>
    <source>
        <strain evidence="1 2">120613-1</strain>
    </source>
</reference>
<dbReference type="STRING" id="1336337.A0A3N4JWU4"/>
<dbReference type="AlphaFoldDB" id="A0A3N4JWU4"/>
<proteinExistence type="predicted"/>
<dbReference type="EMBL" id="ML120366">
    <property type="protein sequence ID" value="RPB02823.1"/>
    <property type="molecule type" value="Genomic_DNA"/>
</dbReference>
<dbReference type="OrthoDB" id="5273847at2759"/>
<dbReference type="Proteomes" id="UP000276215">
    <property type="component" value="Unassembled WGS sequence"/>
</dbReference>
<evidence type="ECO:0000313" key="2">
    <source>
        <dbReference type="Proteomes" id="UP000276215"/>
    </source>
</evidence>
<gene>
    <name evidence="1" type="ORF">L873DRAFT_1841637</name>
</gene>
<protein>
    <recommendedName>
        <fullName evidence="3">F-box domain-containing protein</fullName>
    </recommendedName>
</protein>
<evidence type="ECO:0008006" key="3">
    <source>
        <dbReference type="Google" id="ProtNLM"/>
    </source>
</evidence>
<evidence type="ECO:0000313" key="1">
    <source>
        <dbReference type="EMBL" id="RPB02823.1"/>
    </source>
</evidence>